<dbReference type="Proteomes" id="UP001152755">
    <property type="component" value="Unassembled WGS sequence"/>
</dbReference>
<sequence>MPSPQQSTPDDTPDAQSGVRSPAPAVIRIPATAHLAEVVLLLLLTLPAFTWPAASAWLLAIPVLLAVWTERVRTEVSTSGLRVRTFTGSRQIGWDQLKGLHFPRNRWARAELTDGTPVSLPAVHFRQVSILAAASGGRIPDPYAADTSPTADAAPADDVAAGDAVADNPQTPPVERDRPQDRADDPRE</sequence>
<evidence type="ECO:0000256" key="2">
    <source>
        <dbReference type="SAM" id="Phobius"/>
    </source>
</evidence>
<evidence type="ECO:0000313" key="4">
    <source>
        <dbReference type="EMBL" id="MDG3014065.1"/>
    </source>
</evidence>
<keyword evidence="2" id="KW-0812">Transmembrane</keyword>
<name>A0A9X4LZ57_9ACTN</name>
<organism evidence="4 5">
    <name type="scientific">Speluncibacter jeojiensis</name>
    <dbReference type="NCBI Taxonomy" id="2710754"/>
    <lineage>
        <taxon>Bacteria</taxon>
        <taxon>Bacillati</taxon>
        <taxon>Actinomycetota</taxon>
        <taxon>Actinomycetes</taxon>
        <taxon>Mycobacteriales</taxon>
        <taxon>Speluncibacteraceae</taxon>
        <taxon>Speluncibacter</taxon>
    </lineage>
</organism>
<dbReference type="InterPro" id="IPR019692">
    <property type="entry name" value="CFP-6_PH"/>
</dbReference>
<keyword evidence="2" id="KW-1133">Transmembrane helix</keyword>
<feature type="compositionally biased region" description="Polar residues" evidence="1">
    <location>
        <begin position="1"/>
        <end position="19"/>
    </location>
</feature>
<dbReference type="AlphaFoldDB" id="A0A9X4LZ57"/>
<dbReference type="RefSeq" id="WP_277833047.1">
    <property type="nucleotide sequence ID" value="NZ_JAAIVF010000003.1"/>
</dbReference>
<feature type="region of interest" description="Disordered" evidence="1">
    <location>
        <begin position="1"/>
        <end position="21"/>
    </location>
</feature>
<dbReference type="EMBL" id="JANRHA010000002">
    <property type="protein sequence ID" value="MDG3014065.1"/>
    <property type="molecule type" value="Genomic_DNA"/>
</dbReference>
<keyword evidence="5" id="KW-1185">Reference proteome</keyword>
<protein>
    <submittedName>
        <fullName evidence="4">PH domain-containing protein</fullName>
    </submittedName>
</protein>
<feature type="compositionally biased region" description="Basic and acidic residues" evidence="1">
    <location>
        <begin position="174"/>
        <end position="188"/>
    </location>
</feature>
<evidence type="ECO:0000256" key="1">
    <source>
        <dbReference type="SAM" id="MobiDB-lite"/>
    </source>
</evidence>
<feature type="region of interest" description="Disordered" evidence="1">
    <location>
        <begin position="142"/>
        <end position="188"/>
    </location>
</feature>
<feature type="transmembrane region" description="Helical" evidence="2">
    <location>
        <begin position="49"/>
        <end position="68"/>
    </location>
</feature>
<dbReference type="Pfam" id="PF10756">
    <property type="entry name" value="bPH_6"/>
    <property type="match status" value="1"/>
</dbReference>
<evidence type="ECO:0000313" key="5">
    <source>
        <dbReference type="Proteomes" id="UP001152755"/>
    </source>
</evidence>
<feature type="compositionally biased region" description="Low complexity" evidence="1">
    <location>
        <begin position="142"/>
        <end position="167"/>
    </location>
</feature>
<proteinExistence type="predicted"/>
<reference evidence="4" key="1">
    <citation type="submission" date="2022-08" db="EMBL/GenBank/DDBJ databases">
        <title>Genome analysis of Corynebacteriales strain.</title>
        <authorList>
            <person name="Lee S.D."/>
        </authorList>
    </citation>
    <scope>NUCLEOTIDE SEQUENCE</scope>
    <source>
        <strain evidence="4">D3-21</strain>
    </source>
</reference>
<evidence type="ECO:0000259" key="3">
    <source>
        <dbReference type="Pfam" id="PF10756"/>
    </source>
</evidence>
<keyword evidence="2" id="KW-0472">Membrane</keyword>
<accession>A0A9X4LZ57</accession>
<gene>
    <name evidence="4" type="ORF">NVS88_05775</name>
</gene>
<comment type="caution">
    <text evidence="4">The sequence shown here is derived from an EMBL/GenBank/DDBJ whole genome shotgun (WGS) entry which is preliminary data.</text>
</comment>
<feature type="domain" description="Low molecular weight protein antigen 6 PH" evidence="3">
    <location>
        <begin position="71"/>
        <end position="141"/>
    </location>
</feature>